<keyword evidence="2" id="KW-0210">Decarboxylase</keyword>
<dbReference type="InterPro" id="IPR017716">
    <property type="entry name" value="S-AdoMet_deCOase_pro-enz"/>
</dbReference>
<comment type="cofactor">
    <cofactor evidence="1">
        <name>pyruvate</name>
        <dbReference type="ChEBI" id="CHEBI:15361"/>
    </cofactor>
</comment>
<dbReference type="Pfam" id="PF02675">
    <property type="entry name" value="AdoMet_dc"/>
    <property type="match status" value="1"/>
</dbReference>
<evidence type="ECO:0000256" key="6">
    <source>
        <dbReference type="ARBA" id="ARBA00023145"/>
    </source>
</evidence>
<evidence type="ECO:0000313" key="10">
    <source>
        <dbReference type="EMBL" id="PIT96987.1"/>
    </source>
</evidence>
<dbReference type="AlphaFoldDB" id="A0A2M6WW19"/>
<evidence type="ECO:0000256" key="9">
    <source>
        <dbReference type="ARBA" id="ARBA00023317"/>
    </source>
</evidence>
<dbReference type="GO" id="GO:0008295">
    <property type="term" value="P:spermidine biosynthetic process"/>
    <property type="evidence" value="ECO:0007669"/>
    <property type="project" value="UniProtKB-KW"/>
</dbReference>
<dbReference type="GO" id="GO:0005829">
    <property type="term" value="C:cytosol"/>
    <property type="evidence" value="ECO:0007669"/>
    <property type="project" value="TreeGrafter"/>
</dbReference>
<evidence type="ECO:0000256" key="8">
    <source>
        <dbReference type="ARBA" id="ARBA00023270"/>
    </source>
</evidence>
<reference evidence="11" key="1">
    <citation type="submission" date="2017-09" db="EMBL/GenBank/DDBJ databases">
        <title>Depth-based differentiation of microbial function through sediment-hosted aquifers and enrichment of novel symbionts in the deep terrestrial subsurface.</title>
        <authorList>
            <person name="Probst A.J."/>
            <person name="Ladd B."/>
            <person name="Jarett J.K."/>
            <person name="Geller-Mcgrath D.E."/>
            <person name="Sieber C.M.K."/>
            <person name="Emerson J.B."/>
            <person name="Anantharaman K."/>
            <person name="Thomas B.C."/>
            <person name="Malmstrom R."/>
            <person name="Stieglmeier M."/>
            <person name="Klingl A."/>
            <person name="Woyke T."/>
            <person name="Ryan C.M."/>
            <person name="Banfield J.F."/>
        </authorList>
    </citation>
    <scope>NUCLEOTIDE SEQUENCE [LARGE SCALE GENOMIC DNA]</scope>
</reference>
<proteinExistence type="predicted"/>
<dbReference type="Proteomes" id="UP000230481">
    <property type="component" value="Unassembled WGS sequence"/>
</dbReference>
<evidence type="ECO:0000256" key="5">
    <source>
        <dbReference type="ARBA" id="ARBA00023115"/>
    </source>
</evidence>
<evidence type="ECO:0000256" key="7">
    <source>
        <dbReference type="ARBA" id="ARBA00023239"/>
    </source>
</evidence>
<keyword evidence="6" id="KW-0865">Zymogen</keyword>
<dbReference type="NCBIfam" id="TIGR03330">
    <property type="entry name" value="SAM_DCase_Bsu"/>
    <property type="match status" value="1"/>
</dbReference>
<evidence type="ECO:0000256" key="1">
    <source>
        <dbReference type="ARBA" id="ARBA00001928"/>
    </source>
</evidence>
<evidence type="ECO:0000256" key="3">
    <source>
        <dbReference type="ARBA" id="ARBA00022813"/>
    </source>
</evidence>
<dbReference type="Gene3D" id="3.60.90.10">
    <property type="entry name" value="S-adenosylmethionine decarboxylase"/>
    <property type="match status" value="1"/>
</dbReference>
<dbReference type="GO" id="GO:0004014">
    <property type="term" value="F:adenosylmethionine decarboxylase activity"/>
    <property type="evidence" value="ECO:0007669"/>
    <property type="project" value="InterPro"/>
</dbReference>
<evidence type="ECO:0000256" key="2">
    <source>
        <dbReference type="ARBA" id="ARBA00022793"/>
    </source>
</evidence>
<keyword evidence="4" id="KW-0745">Spermidine biosynthesis</keyword>
<dbReference type="InterPro" id="IPR003826">
    <property type="entry name" value="AdoMetDC_fam_prok"/>
</dbReference>
<protein>
    <submittedName>
        <fullName evidence="10">Adenosylmethionine decarboxylase</fullName>
    </submittedName>
</protein>
<keyword evidence="9" id="KW-0670">Pyruvate</keyword>
<accession>A0A2M6WW19</accession>
<dbReference type="SUPFAM" id="SSF56276">
    <property type="entry name" value="S-adenosylmethionine decarboxylase"/>
    <property type="match status" value="1"/>
</dbReference>
<keyword evidence="8" id="KW-0704">Schiff base</keyword>
<gene>
    <name evidence="10" type="primary">speD</name>
    <name evidence="10" type="ORF">COT82_00150</name>
</gene>
<keyword evidence="5" id="KW-0620">Polyamine biosynthesis</keyword>
<comment type="caution">
    <text evidence="10">The sequence shown here is derived from an EMBL/GenBank/DDBJ whole genome shotgun (WGS) entry which is preliminary data.</text>
</comment>
<dbReference type="PANTHER" id="PTHR33866">
    <property type="entry name" value="S-ADENOSYLMETHIONINE DECARBOXYLASE PROENZYME"/>
    <property type="match status" value="1"/>
</dbReference>
<evidence type="ECO:0000313" key="11">
    <source>
        <dbReference type="Proteomes" id="UP000230481"/>
    </source>
</evidence>
<dbReference type="EMBL" id="PFAA01000003">
    <property type="protein sequence ID" value="PIT96987.1"/>
    <property type="molecule type" value="Genomic_DNA"/>
</dbReference>
<dbReference type="InterPro" id="IPR016067">
    <property type="entry name" value="S-AdoMet_deCO2ase_core"/>
</dbReference>
<evidence type="ECO:0000256" key="4">
    <source>
        <dbReference type="ARBA" id="ARBA00023066"/>
    </source>
</evidence>
<name>A0A2M6WW19_9BACT</name>
<keyword evidence="7" id="KW-0456">Lyase</keyword>
<keyword evidence="3" id="KW-0068">Autocatalytic cleavage</keyword>
<organism evidence="10 11">
    <name type="scientific">Candidatus Campbellbacteria bacterium CG10_big_fil_rev_8_21_14_0_10_35_52</name>
    <dbReference type="NCBI Taxonomy" id="1974527"/>
    <lineage>
        <taxon>Bacteria</taxon>
        <taxon>Candidatus Campbelliibacteriota</taxon>
    </lineage>
</organism>
<dbReference type="PANTHER" id="PTHR33866:SF2">
    <property type="entry name" value="S-ADENOSYLMETHIONINE DECARBOXYLASE PROENZYME"/>
    <property type="match status" value="1"/>
</dbReference>
<sequence>MSYQPPEVGNEISCVMHGIDEKLLYNTKALERKIIGALNKEKFTILDIMSHKFKPHGYTLAILLSESHIAAHTYPEYNSFYFSIYSCRGKEDGAKTYEAVKKYLKPKSIDYSNKKIVVKK</sequence>